<comment type="caution">
    <text evidence="1">The sequence shown here is derived from an EMBL/GenBank/DDBJ whole genome shotgun (WGS) entry which is preliminary data.</text>
</comment>
<accession>A0ACA9MPG0</accession>
<dbReference type="EMBL" id="CAJVPU010010403">
    <property type="protein sequence ID" value="CAG8605318.1"/>
    <property type="molecule type" value="Genomic_DNA"/>
</dbReference>
<name>A0ACA9MPG0_9GLOM</name>
<gene>
    <name evidence="1" type="ORF">DHETER_LOCUS7418</name>
</gene>
<reference evidence="1" key="1">
    <citation type="submission" date="2021-06" db="EMBL/GenBank/DDBJ databases">
        <authorList>
            <person name="Kallberg Y."/>
            <person name="Tangrot J."/>
            <person name="Rosling A."/>
        </authorList>
    </citation>
    <scope>NUCLEOTIDE SEQUENCE</scope>
    <source>
        <strain evidence="1">IL203A</strain>
    </source>
</reference>
<dbReference type="Proteomes" id="UP000789702">
    <property type="component" value="Unassembled WGS sequence"/>
</dbReference>
<sequence length="503" mass="57536">MAENQTFKEFMNAINVPYSSTMKIENALNYVIGYSNAKNIFGTLPDTSIHAQVIKLTVDPSSIVNRKITNDKLFDIKSATIYPVSTELSNLRHSSGGFDNLVPTIVKIMINNPRLTNMKIIVEIKHTANDGSNYECTWEPDILKVFQERSVHDYLLNTKVPRESWSTLNLNTLLNIMMPKLSGLSKLFPLPLESISLLNRMINRELSEIDFLFGLTKSSVIVRKAKLVLNSEMMNTSIKLDATEISKLMNLKVTITGLDTDKQNIEFEASAMIKDLEVKVFTHNEYEQFISIKFKNGTLLSKIVTTMLDASKIKMFDYLTVPLHNITLNDFLRINKNIEFGMSFSPVTEQQPTMDYKLKNIYIISNNNNISRTWLSQLPSQIKPLENLNETIKILIYDPLDITKLSVGLEIKFYIPIKDTSINLSAKLTYQPITPEQYIITIESQNSDKPLTIEQLLQSLSLHDTFIKLKEFAPVIWNNIFKQVKSIEFQCLILQIQKLSNEQ</sequence>
<keyword evidence="2" id="KW-1185">Reference proteome</keyword>
<organism evidence="1 2">
    <name type="scientific">Dentiscutata heterogama</name>
    <dbReference type="NCBI Taxonomy" id="1316150"/>
    <lineage>
        <taxon>Eukaryota</taxon>
        <taxon>Fungi</taxon>
        <taxon>Fungi incertae sedis</taxon>
        <taxon>Mucoromycota</taxon>
        <taxon>Glomeromycotina</taxon>
        <taxon>Glomeromycetes</taxon>
        <taxon>Diversisporales</taxon>
        <taxon>Gigasporaceae</taxon>
        <taxon>Dentiscutata</taxon>
    </lineage>
</organism>
<protein>
    <submittedName>
        <fullName evidence="1">6488_t:CDS:1</fullName>
    </submittedName>
</protein>
<evidence type="ECO:0000313" key="1">
    <source>
        <dbReference type="EMBL" id="CAG8605318.1"/>
    </source>
</evidence>
<proteinExistence type="predicted"/>
<evidence type="ECO:0000313" key="2">
    <source>
        <dbReference type="Proteomes" id="UP000789702"/>
    </source>
</evidence>
<feature type="non-terminal residue" evidence="1">
    <location>
        <position position="503"/>
    </location>
</feature>